<dbReference type="GO" id="GO:0000015">
    <property type="term" value="C:phosphopyruvate hydratase complex"/>
    <property type="evidence" value="ECO:0007669"/>
    <property type="project" value="InterPro"/>
</dbReference>
<keyword evidence="5" id="KW-0964">Secreted</keyword>
<evidence type="ECO:0000256" key="3">
    <source>
        <dbReference type="ARBA" id="ARBA00012058"/>
    </source>
</evidence>
<feature type="domain" description="Enolase C-terminal TIM barrel" evidence="9">
    <location>
        <begin position="17"/>
        <end position="68"/>
    </location>
</feature>
<name>A0A3S4DTV0_SEROD</name>
<dbReference type="UniPathway" id="UPA00109">
    <property type="reaction ID" value="UER00187"/>
</dbReference>
<comment type="pathway">
    <text evidence="1">Carbohydrate degradation; glycolysis; pyruvate from D-glyceraldehyde 3-phosphate: step 4/5.</text>
</comment>
<evidence type="ECO:0000256" key="5">
    <source>
        <dbReference type="ARBA" id="ARBA00022525"/>
    </source>
</evidence>
<evidence type="ECO:0000256" key="7">
    <source>
        <dbReference type="ARBA" id="ARBA00023239"/>
    </source>
</evidence>
<dbReference type="InterPro" id="IPR000941">
    <property type="entry name" value="Enolase"/>
</dbReference>
<evidence type="ECO:0000256" key="2">
    <source>
        <dbReference type="ARBA" id="ARBA00009604"/>
    </source>
</evidence>
<dbReference type="InterPro" id="IPR020810">
    <property type="entry name" value="Enolase_C"/>
</dbReference>
<dbReference type="AlphaFoldDB" id="A0A3S4DTV0"/>
<dbReference type="EMBL" id="LR134117">
    <property type="protein sequence ID" value="VDZ52443.1"/>
    <property type="molecule type" value="Genomic_DNA"/>
</dbReference>
<reference evidence="10 11" key="1">
    <citation type="submission" date="2018-12" db="EMBL/GenBank/DDBJ databases">
        <authorList>
            <consortium name="Pathogen Informatics"/>
        </authorList>
    </citation>
    <scope>NUCLEOTIDE SEQUENCE [LARGE SCALE GENOMIC DNA]</scope>
    <source>
        <strain evidence="10 11">NCTC11214</strain>
    </source>
</reference>
<keyword evidence="6" id="KW-0324">Glycolysis</keyword>
<sequence length="69" mass="7776">MPLYEHIAELNGTPGKFSMPLPMMNIINGGEHADNNVDIQEFMIQPVGAKTLKDAVRIGSEVFHHWRKC</sequence>
<dbReference type="GO" id="GO:0004634">
    <property type="term" value="F:phosphopyruvate hydratase activity"/>
    <property type="evidence" value="ECO:0007669"/>
    <property type="project" value="UniProtKB-EC"/>
</dbReference>
<evidence type="ECO:0000313" key="10">
    <source>
        <dbReference type="EMBL" id="VDZ52443.1"/>
    </source>
</evidence>
<dbReference type="Pfam" id="PF00113">
    <property type="entry name" value="Enolase_C"/>
    <property type="match status" value="1"/>
</dbReference>
<evidence type="ECO:0000313" key="11">
    <source>
        <dbReference type="Proteomes" id="UP000281391"/>
    </source>
</evidence>
<dbReference type="Gene3D" id="3.20.20.120">
    <property type="entry name" value="Enolase-like C-terminal domain"/>
    <property type="match status" value="1"/>
</dbReference>
<evidence type="ECO:0000256" key="4">
    <source>
        <dbReference type="ARBA" id="ARBA00017068"/>
    </source>
</evidence>
<dbReference type="Proteomes" id="UP000281391">
    <property type="component" value="Chromosome"/>
</dbReference>
<dbReference type="SUPFAM" id="SSF51604">
    <property type="entry name" value="Enolase C-terminal domain-like"/>
    <property type="match status" value="1"/>
</dbReference>
<dbReference type="GO" id="GO:0000287">
    <property type="term" value="F:magnesium ion binding"/>
    <property type="evidence" value="ECO:0007669"/>
    <property type="project" value="InterPro"/>
</dbReference>
<protein>
    <recommendedName>
        <fullName evidence="4">Enolase</fullName>
        <ecNumber evidence="3">4.2.1.11</ecNumber>
    </recommendedName>
</protein>
<evidence type="ECO:0000256" key="6">
    <source>
        <dbReference type="ARBA" id="ARBA00023152"/>
    </source>
</evidence>
<dbReference type="EC" id="4.2.1.11" evidence="3"/>
<evidence type="ECO:0000256" key="8">
    <source>
        <dbReference type="ARBA" id="ARBA00045763"/>
    </source>
</evidence>
<dbReference type="PANTHER" id="PTHR11902">
    <property type="entry name" value="ENOLASE"/>
    <property type="match status" value="1"/>
</dbReference>
<evidence type="ECO:0000256" key="1">
    <source>
        <dbReference type="ARBA" id="ARBA00005031"/>
    </source>
</evidence>
<keyword evidence="7 10" id="KW-0456">Lyase</keyword>
<proteinExistence type="inferred from homology"/>
<dbReference type="KEGG" id="sof:NCTC11214_00714"/>
<evidence type="ECO:0000259" key="9">
    <source>
        <dbReference type="Pfam" id="PF00113"/>
    </source>
</evidence>
<gene>
    <name evidence="10" type="primary">eno_3</name>
    <name evidence="10" type="ORF">NCTC11214_00714</name>
</gene>
<dbReference type="InterPro" id="IPR036849">
    <property type="entry name" value="Enolase-like_C_sf"/>
</dbReference>
<dbReference type="PANTHER" id="PTHR11902:SF1">
    <property type="entry name" value="ENOLASE"/>
    <property type="match status" value="1"/>
</dbReference>
<dbReference type="GO" id="GO:0006096">
    <property type="term" value="P:glycolytic process"/>
    <property type="evidence" value="ECO:0007669"/>
    <property type="project" value="UniProtKB-UniPathway"/>
</dbReference>
<organism evidence="10 11">
    <name type="scientific">Serratia odorifera</name>
    <dbReference type="NCBI Taxonomy" id="618"/>
    <lineage>
        <taxon>Bacteria</taxon>
        <taxon>Pseudomonadati</taxon>
        <taxon>Pseudomonadota</taxon>
        <taxon>Gammaproteobacteria</taxon>
        <taxon>Enterobacterales</taxon>
        <taxon>Yersiniaceae</taxon>
        <taxon>Serratia</taxon>
    </lineage>
</organism>
<comment type="function">
    <text evidence="8">Catalyzes the reversible conversion of 2-phosphoglycerate (2-PG) into phosphoenolpyruvate (PEP). It is essential for the degradation of carbohydrates via glycolysis.</text>
</comment>
<accession>A0A3S4DTV0</accession>
<comment type="similarity">
    <text evidence="2">Belongs to the enolase family.</text>
</comment>